<dbReference type="Proteomes" id="UP000070612">
    <property type="component" value="Unassembled WGS sequence"/>
</dbReference>
<dbReference type="PATRIC" id="fig|59750.3.peg.1353"/>
<evidence type="ECO:0000313" key="2">
    <source>
        <dbReference type="EMBL" id="KWX22456.1"/>
    </source>
</evidence>
<dbReference type="InterPro" id="IPR009003">
    <property type="entry name" value="Peptidase_S1_PA"/>
</dbReference>
<proteinExistence type="predicted"/>
<comment type="caution">
    <text evidence="2">The sequence shown here is derived from an EMBL/GenBank/DDBJ whole genome shotgun (WGS) entry which is preliminary data.</text>
</comment>
<dbReference type="InterPro" id="IPR043504">
    <property type="entry name" value="Peptidase_S1_PA_chymotrypsin"/>
</dbReference>
<evidence type="ECO:0000256" key="1">
    <source>
        <dbReference type="SAM" id="SignalP"/>
    </source>
</evidence>
<evidence type="ECO:0008006" key="4">
    <source>
        <dbReference type="Google" id="ProtNLM"/>
    </source>
</evidence>
<sequence>MRHPWLRALRSLVLAAPLAVLLHAAPMAQAMPGVLVYPGMEIRQDTNVCTLGYVDPVSRIGFTAGHCRGSGPVGDRNGNFIGQQTSFRDNTPDGATIDTNHMISDWETIQLAGDVAVNNILPGGRLLVEDPAVVPAPGLPVCHFGVVTGESCGTIEAVNNGWFTMAHGVVSQKGDSGGPVYVLTPDGRAAIVGMFNSTWGQYPAAVSWQSASGQARNAVVQASGDIANAVVPQP</sequence>
<protein>
    <recommendedName>
        <fullName evidence="4">Trypsin</fullName>
    </recommendedName>
</protein>
<feature type="signal peptide" evidence="1">
    <location>
        <begin position="1"/>
        <end position="30"/>
    </location>
</feature>
<gene>
    <name evidence="2" type="ORF">AFM11_20085</name>
</gene>
<name>A0A132PJE2_9MYCO</name>
<keyword evidence="1" id="KW-0732">Signal</keyword>
<reference evidence="2 3" key="1">
    <citation type="submission" date="2015-07" db="EMBL/GenBank/DDBJ databases">
        <title>A draft genome sequence of Mycobacterium wolinskyi.</title>
        <authorList>
            <person name="de Man T.J."/>
            <person name="Perry K.A."/>
            <person name="Coulliette A.D."/>
            <person name="Jensen B."/>
            <person name="Toney N.C."/>
            <person name="Limbago B.M."/>
            <person name="Noble-Wang J."/>
        </authorList>
    </citation>
    <scope>NUCLEOTIDE SEQUENCE [LARGE SCALE GENOMIC DNA]</scope>
    <source>
        <strain evidence="2 3">CDC_01</strain>
    </source>
</reference>
<dbReference type="EMBL" id="LGTW01000013">
    <property type="protein sequence ID" value="KWX22456.1"/>
    <property type="molecule type" value="Genomic_DNA"/>
</dbReference>
<dbReference type="AlphaFoldDB" id="A0A132PJE2"/>
<dbReference type="STRING" id="59750.AWC31_28430"/>
<feature type="chain" id="PRO_5007453124" description="Trypsin" evidence="1">
    <location>
        <begin position="31"/>
        <end position="234"/>
    </location>
</feature>
<organism evidence="2 3">
    <name type="scientific">Mycolicibacterium wolinskyi</name>
    <dbReference type="NCBI Taxonomy" id="59750"/>
    <lineage>
        <taxon>Bacteria</taxon>
        <taxon>Bacillati</taxon>
        <taxon>Actinomycetota</taxon>
        <taxon>Actinomycetes</taxon>
        <taxon>Mycobacteriales</taxon>
        <taxon>Mycobacteriaceae</taxon>
        <taxon>Mycolicibacterium</taxon>
    </lineage>
</organism>
<dbReference type="RefSeq" id="WP_067851898.1">
    <property type="nucleotide sequence ID" value="NZ_LGTW01000013.1"/>
</dbReference>
<dbReference type="SUPFAM" id="SSF50494">
    <property type="entry name" value="Trypsin-like serine proteases"/>
    <property type="match status" value="1"/>
</dbReference>
<keyword evidence="3" id="KW-1185">Reference proteome</keyword>
<evidence type="ECO:0000313" key="3">
    <source>
        <dbReference type="Proteomes" id="UP000070612"/>
    </source>
</evidence>
<accession>A0A132PJE2</accession>
<dbReference type="Gene3D" id="2.40.10.10">
    <property type="entry name" value="Trypsin-like serine proteases"/>
    <property type="match status" value="2"/>
</dbReference>